<evidence type="ECO:0000313" key="3">
    <source>
        <dbReference type="Proteomes" id="UP001289135"/>
    </source>
</evidence>
<protein>
    <submittedName>
        <fullName evidence="2">Uncharacterized protein</fullName>
    </submittedName>
</protein>
<keyword evidence="3" id="KW-1185">Reference proteome</keyword>
<proteinExistence type="predicted"/>
<organism evidence="2 3">
    <name type="scientific">Lyticum sinuosum</name>
    <dbReference type="NCBI Taxonomy" id="1332059"/>
    <lineage>
        <taxon>Bacteria</taxon>
        <taxon>Pseudomonadati</taxon>
        <taxon>Pseudomonadota</taxon>
        <taxon>Alphaproteobacteria</taxon>
        <taxon>Rickettsiales</taxon>
        <taxon>Lyticum</taxon>
    </lineage>
</organism>
<comment type="caution">
    <text evidence="2">The sequence shown here is derived from an EMBL/GenBank/DDBJ whole genome shotgun (WGS) entry which is preliminary data.</text>
</comment>
<dbReference type="AlphaFoldDB" id="A0AAE4VLE5"/>
<feature type="transmembrane region" description="Helical" evidence="1">
    <location>
        <begin position="23"/>
        <end position="44"/>
    </location>
</feature>
<evidence type="ECO:0000256" key="1">
    <source>
        <dbReference type="SAM" id="Phobius"/>
    </source>
</evidence>
<gene>
    <name evidence="2" type="ORF">Lyticum_00795</name>
</gene>
<keyword evidence="1" id="KW-0472">Membrane</keyword>
<keyword evidence="1" id="KW-1133">Transmembrane helix</keyword>
<name>A0AAE4VLE5_9RICK</name>
<dbReference type="RefSeq" id="WP_322499028.1">
    <property type="nucleotide sequence ID" value="NZ_JARGYU010000003.1"/>
</dbReference>
<dbReference type="Proteomes" id="UP001289135">
    <property type="component" value="Unassembled WGS sequence"/>
</dbReference>
<keyword evidence="1" id="KW-0812">Transmembrane</keyword>
<reference evidence="2" key="1">
    <citation type="submission" date="2023-02" db="EMBL/GenBank/DDBJ databases">
        <title>Host association and intracellularity evolved multiple times independently in the Rickettsiales.</title>
        <authorList>
            <person name="Castelli M."/>
            <person name="Nardi T."/>
            <person name="Gammuto L."/>
            <person name="Bellinzona G."/>
            <person name="Sabaneyeva E."/>
            <person name="Potekhin A."/>
            <person name="Serra V."/>
            <person name="Petroni G."/>
            <person name="Sassera D."/>
        </authorList>
    </citation>
    <scope>NUCLEOTIDE SEQUENCE</scope>
    <source>
        <strain evidence="2">USBL-36I1</strain>
    </source>
</reference>
<accession>A0AAE4VLE5</accession>
<dbReference type="EMBL" id="JARGYU010000003">
    <property type="protein sequence ID" value="MDZ5761609.1"/>
    <property type="molecule type" value="Genomic_DNA"/>
</dbReference>
<evidence type="ECO:0000313" key="2">
    <source>
        <dbReference type="EMBL" id="MDZ5761609.1"/>
    </source>
</evidence>
<sequence>MTIKVSIDKNLTERFRKAIADSLAVAIICTFALLVCAIVGELVARGIEGIKNLYSRYKSSAQQQQVQI</sequence>